<dbReference type="CDD" id="cd12174">
    <property type="entry name" value="PGDH_like_3"/>
    <property type="match status" value="1"/>
</dbReference>
<proteinExistence type="inferred from homology"/>
<dbReference type="AlphaFoldDB" id="A0A0D1A8F8"/>
<keyword evidence="7 12" id="KW-0560">Oxidoreductase</keyword>
<evidence type="ECO:0000313" key="14">
    <source>
        <dbReference type="EMBL" id="KIS03987.1"/>
    </source>
</evidence>
<dbReference type="Gene3D" id="3.30.70.260">
    <property type="match status" value="1"/>
</dbReference>
<evidence type="ECO:0000256" key="8">
    <source>
        <dbReference type="ARBA" id="ARBA00023027"/>
    </source>
</evidence>
<reference evidence="14 15" key="1">
    <citation type="submission" date="2013-08" db="EMBL/GenBank/DDBJ databases">
        <title>Lactobacillus wasatchii sp. WDC04, a late gas producing bacteria isolated from aged chedder cheese.</title>
        <authorList>
            <person name="Oberg C.J."/>
            <person name="Culumber M."/>
            <person name="McMahon D.J."/>
            <person name="Broadbent J.R."/>
            <person name="Oberg T.S."/>
            <person name="Ortaki F."/>
        </authorList>
    </citation>
    <scope>NUCLEOTIDE SEQUENCE [LARGE SCALE GENOMIC DNA]</scope>
    <source>
        <strain evidence="14 15">WDC04</strain>
    </source>
</reference>
<dbReference type="PATRIC" id="fig|1335616.4.peg.440"/>
<comment type="similarity">
    <text evidence="3 12">Belongs to the D-isomer specific 2-hydroxyacid dehydrogenase family.</text>
</comment>
<dbReference type="Pfam" id="PF01842">
    <property type="entry name" value="ACT"/>
    <property type="match status" value="1"/>
</dbReference>
<evidence type="ECO:0000256" key="5">
    <source>
        <dbReference type="ARBA" id="ARBA00013143"/>
    </source>
</evidence>
<dbReference type="InterPro" id="IPR045865">
    <property type="entry name" value="ACT-like_dom_sf"/>
</dbReference>
<evidence type="ECO:0000259" key="13">
    <source>
        <dbReference type="PROSITE" id="PS51671"/>
    </source>
</evidence>
<accession>A0A0D1A8F8</accession>
<evidence type="ECO:0000256" key="12">
    <source>
        <dbReference type="RuleBase" id="RU003719"/>
    </source>
</evidence>
<dbReference type="Proteomes" id="UP000032279">
    <property type="component" value="Unassembled WGS sequence"/>
</dbReference>
<dbReference type="InterPro" id="IPR002912">
    <property type="entry name" value="ACT_dom"/>
</dbReference>
<evidence type="ECO:0000256" key="11">
    <source>
        <dbReference type="ARBA" id="ARBA00048731"/>
    </source>
</evidence>
<dbReference type="EC" id="1.1.1.399" evidence="4"/>
<dbReference type="OrthoDB" id="9805416at2"/>
<comment type="function">
    <text evidence="1">Catalyzes the reversible oxidation of 3-phospho-D-glycerate to 3-phosphonooxypyruvate, the first step of the phosphorylated L-serine biosynthesis pathway. Also catalyzes the reversible oxidation of 2-hydroxyglutarate to 2-oxoglutarate.</text>
</comment>
<dbReference type="EC" id="1.1.1.95" evidence="5"/>
<comment type="catalytic activity">
    <reaction evidence="10">
        <text>(R)-2-hydroxyglutarate + NAD(+) = 2-oxoglutarate + NADH + H(+)</text>
        <dbReference type="Rhea" id="RHEA:49612"/>
        <dbReference type="ChEBI" id="CHEBI:15378"/>
        <dbReference type="ChEBI" id="CHEBI:15801"/>
        <dbReference type="ChEBI" id="CHEBI:16810"/>
        <dbReference type="ChEBI" id="CHEBI:57540"/>
        <dbReference type="ChEBI" id="CHEBI:57945"/>
        <dbReference type="EC" id="1.1.1.399"/>
    </reaction>
</comment>
<dbReference type="RefSeq" id="WP_044010166.1">
    <property type="nucleotide sequence ID" value="NZ_AWTT01000006.1"/>
</dbReference>
<organism evidence="14 15">
    <name type="scientific">Paucilactobacillus wasatchensis</name>
    <dbReference type="NCBI Taxonomy" id="1335616"/>
    <lineage>
        <taxon>Bacteria</taxon>
        <taxon>Bacillati</taxon>
        <taxon>Bacillota</taxon>
        <taxon>Bacilli</taxon>
        <taxon>Lactobacillales</taxon>
        <taxon>Lactobacillaceae</taxon>
        <taxon>Paucilactobacillus</taxon>
    </lineage>
</organism>
<dbReference type="PANTHER" id="PTHR42938">
    <property type="entry name" value="FORMATE DEHYDROGENASE 1"/>
    <property type="match status" value="1"/>
</dbReference>
<dbReference type="PROSITE" id="PS00670">
    <property type="entry name" value="D_2_HYDROXYACID_DH_2"/>
    <property type="match status" value="1"/>
</dbReference>
<evidence type="ECO:0000256" key="2">
    <source>
        <dbReference type="ARBA" id="ARBA00005216"/>
    </source>
</evidence>
<evidence type="ECO:0000256" key="6">
    <source>
        <dbReference type="ARBA" id="ARBA00021582"/>
    </source>
</evidence>
<comment type="catalytic activity">
    <reaction evidence="11">
        <text>(2R)-3-phosphoglycerate + NAD(+) = 3-phosphooxypyruvate + NADH + H(+)</text>
        <dbReference type="Rhea" id="RHEA:12641"/>
        <dbReference type="ChEBI" id="CHEBI:15378"/>
        <dbReference type="ChEBI" id="CHEBI:18110"/>
        <dbReference type="ChEBI" id="CHEBI:57540"/>
        <dbReference type="ChEBI" id="CHEBI:57945"/>
        <dbReference type="ChEBI" id="CHEBI:58272"/>
        <dbReference type="EC" id="1.1.1.95"/>
    </reaction>
</comment>
<dbReference type="UniPathway" id="UPA00135">
    <property type="reaction ID" value="UER00196"/>
</dbReference>
<evidence type="ECO:0000256" key="10">
    <source>
        <dbReference type="ARBA" id="ARBA00048126"/>
    </source>
</evidence>
<sequence>MFAIKTYNVISNVGLAVFPKNKYSINGVAEPDALLIRSQNLHRNVLPVSLLAIGRAGAGVNNIPLQKASENGVVVFNAPGANANAVKELIVAVLILASRPVIPAIAWAKTLTDGEQADVTLQAEAGKNHYRGAELAGKTLGVIGLGAVGSKVADTARQLGMNVIGYDPYISVEHAWQVTSDIKRASTLSEVLSQSDFVTIHIPYNEQNKNLIGANELLMMKKDAILLNYSRNGIVEEAPVLAALNVGHLKQYWTDFASSELLQHEKVVVTPHLGGTTQEAEDNCAQMVAQTLRLYLESGEIEHSVNYPAVRMPFNSPYRLTFLHQNVPNMLGRITTVLAELNINIANMINASKGDFAYTLIDVDAPMTAALYEEFEQKCLAIDEIIRVRGLARPTQKEED</sequence>
<evidence type="ECO:0000256" key="9">
    <source>
        <dbReference type="ARBA" id="ARBA00030455"/>
    </source>
</evidence>
<dbReference type="STRING" id="1335616.WDC_0439"/>
<dbReference type="GO" id="GO:0004617">
    <property type="term" value="F:phosphoglycerate dehydrogenase activity"/>
    <property type="evidence" value="ECO:0007669"/>
    <property type="project" value="UniProtKB-EC"/>
</dbReference>
<dbReference type="SUPFAM" id="SSF55021">
    <property type="entry name" value="ACT-like"/>
    <property type="match status" value="1"/>
</dbReference>
<evidence type="ECO:0000313" key="15">
    <source>
        <dbReference type="Proteomes" id="UP000032279"/>
    </source>
</evidence>
<dbReference type="Pfam" id="PF00389">
    <property type="entry name" value="2-Hacid_dh"/>
    <property type="match status" value="1"/>
</dbReference>
<dbReference type="InterPro" id="IPR006140">
    <property type="entry name" value="D-isomer_DH_NAD-bd"/>
</dbReference>
<dbReference type="PROSITE" id="PS51671">
    <property type="entry name" value="ACT"/>
    <property type="match status" value="1"/>
</dbReference>
<dbReference type="InterPro" id="IPR029752">
    <property type="entry name" value="D-isomer_DH_CS1"/>
</dbReference>
<dbReference type="PROSITE" id="PS00065">
    <property type="entry name" value="D_2_HYDROXYACID_DH_1"/>
    <property type="match status" value="1"/>
</dbReference>
<gene>
    <name evidence="14" type="primary">serA</name>
    <name evidence="14" type="ORF">WDC_0439</name>
</gene>
<comment type="caution">
    <text evidence="14">The sequence shown here is derived from an EMBL/GenBank/DDBJ whole genome shotgun (WGS) entry which is preliminary data.</text>
</comment>
<name>A0A0D1A8F8_9LACO</name>
<dbReference type="GO" id="GO:0051287">
    <property type="term" value="F:NAD binding"/>
    <property type="evidence" value="ECO:0007669"/>
    <property type="project" value="InterPro"/>
</dbReference>
<feature type="domain" description="ACT" evidence="13">
    <location>
        <begin position="319"/>
        <end position="393"/>
    </location>
</feature>
<evidence type="ECO:0000256" key="7">
    <source>
        <dbReference type="ARBA" id="ARBA00023002"/>
    </source>
</evidence>
<dbReference type="SUPFAM" id="SSF51735">
    <property type="entry name" value="NAD(P)-binding Rossmann-fold domains"/>
    <property type="match status" value="1"/>
</dbReference>
<dbReference type="Pfam" id="PF02826">
    <property type="entry name" value="2-Hacid_dh_C"/>
    <property type="match status" value="1"/>
</dbReference>
<keyword evidence="15" id="KW-1185">Reference proteome</keyword>
<evidence type="ECO:0000256" key="3">
    <source>
        <dbReference type="ARBA" id="ARBA00005854"/>
    </source>
</evidence>
<comment type="pathway">
    <text evidence="2">Amino-acid biosynthesis; L-serine biosynthesis; L-serine from 3-phospho-D-glycerate: step 1/3.</text>
</comment>
<dbReference type="EMBL" id="AWTT01000006">
    <property type="protein sequence ID" value="KIS03987.1"/>
    <property type="molecule type" value="Genomic_DNA"/>
</dbReference>
<dbReference type="SUPFAM" id="SSF52283">
    <property type="entry name" value="Formate/glycerate dehydrogenase catalytic domain-like"/>
    <property type="match status" value="1"/>
</dbReference>
<dbReference type="InterPro" id="IPR029753">
    <property type="entry name" value="D-isomer_DH_CS"/>
</dbReference>
<evidence type="ECO:0000256" key="1">
    <source>
        <dbReference type="ARBA" id="ARBA00003800"/>
    </source>
</evidence>
<dbReference type="InterPro" id="IPR006139">
    <property type="entry name" value="D-isomer_2_OHA_DH_cat_dom"/>
</dbReference>
<dbReference type="CDD" id="cd04901">
    <property type="entry name" value="ACT_3PGDH"/>
    <property type="match status" value="1"/>
</dbReference>
<dbReference type="InterPro" id="IPR036291">
    <property type="entry name" value="NAD(P)-bd_dom_sf"/>
</dbReference>
<keyword evidence="8" id="KW-0520">NAD</keyword>
<protein>
    <recommendedName>
        <fullName evidence="6">D-3-phosphoglycerate dehydrogenase</fullName>
        <ecNumber evidence="4">1.1.1.399</ecNumber>
        <ecNumber evidence="5">1.1.1.95</ecNumber>
    </recommendedName>
    <alternativeName>
        <fullName evidence="9">2-oxoglutarate reductase</fullName>
    </alternativeName>
</protein>
<evidence type="ECO:0000256" key="4">
    <source>
        <dbReference type="ARBA" id="ARBA00013001"/>
    </source>
</evidence>
<dbReference type="Gene3D" id="3.40.50.720">
    <property type="entry name" value="NAD(P)-binding Rossmann-like Domain"/>
    <property type="match status" value="2"/>
</dbReference>
<dbReference type="PANTHER" id="PTHR42938:SF47">
    <property type="entry name" value="HYDROXYPYRUVATE REDUCTASE"/>
    <property type="match status" value="1"/>
</dbReference>